<feature type="compositionally biased region" description="Polar residues" evidence="1">
    <location>
        <begin position="1190"/>
        <end position="1206"/>
    </location>
</feature>
<dbReference type="Proteomes" id="UP000237144">
    <property type="component" value="Unassembled WGS sequence"/>
</dbReference>
<feature type="compositionally biased region" description="Pro residues" evidence="1">
    <location>
        <begin position="1"/>
        <end position="10"/>
    </location>
</feature>
<feature type="compositionally biased region" description="Low complexity" evidence="1">
    <location>
        <begin position="746"/>
        <end position="783"/>
    </location>
</feature>
<feature type="compositionally biased region" description="Low complexity" evidence="1">
    <location>
        <begin position="495"/>
        <end position="526"/>
    </location>
</feature>
<evidence type="ECO:0000313" key="3">
    <source>
        <dbReference type="Proteomes" id="UP000237144"/>
    </source>
</evidence>
<feature type="compositionally biased region" description="Polar residues" evidence="1">
    <location>
        <begin position="358"/>
        <end position="370"/>
    </location>
</feature>
<feature type="compositionally biased region" description="Basic residues" evidence="1">
    <location>
        <begin position="1261"/>
        <end position="1271"/>
    </location>
</feature>
<feature type="compositionally biased region" description="Low complexity" evidence="1">
    <location>
        <begin position="326"/>
        <end position="336"/>
    </location>
</feature>
<feature type="compositionally biased region" description="Polar residues" evidence="1">
    <location>
        <begin position="258"/>
        <end position="267"/>
    </location>
</feature>
<feature type="compositionally biased region" description="Basic and acidic residues" evidence="1">
    <location>
        <begin position="677"/>
        <end position="699"/>
    </location>
</feature>
<feature type="compositionally biased region" description="Low complexity" evidence="1">
    <location>
        <begin position="1171"/>
        <end position="1181"/>
    </location>
</feature>
<feature type="compositionally biased region" description="Low complexity" evidence="1">
    <location>
        <begin position="555"/>
        <end position="568"/>
    </location>
</feature>
<feature type="compositionally biased region" description="Low complexity" evidence="1">
    <location>
        <begin position="724"/>
        <end position="735"/>
    </location>
</feature>
<name>A0A2S5BD85_9BASI</name>
<reference evidence="2 3" key="1">
    <citation type="journal article" date="2018" name="Front. Microbiol.">
        <title>Prospects for Fungal Bioremediation of Acidic Radioactive Waste Sites: Characterization and Genome Sequence of Rhodotorula taiwanensis MD1149.</title>
        <authorList>
            <person name="Tkavc R."/>
            <person name="Matrosova V.Y."/>
            <person name="Grichenko O.E."/>
            <person name="Gostincar C."/>
            <person name="Volpe R.P."/>
            <person name="Klimenkova P."/>
            <person name="Gaidamakova E.K."/>
            <person name="Zhou C.E."/>
            <person name="Stewart B.J."/>
            <person name="Lyman M.G."/>
            <person name="Malfatti S.A."/>
            <person name="Rubinfeld B."/>
            <person name="Courtot M."/>
            <person name="Singh J."/>
            <person name="Dalgard C.L."/>
            <person name="Hamilton T."/>
            <person name="Frey K.G."/>
            <person name="Gunde-Cimerman N."/>
            <person name="Dugan L."/>
            <person name="Daly M.J."/>
        </authorList>
    </citation>
    <scope>NUCLEOTIDE SEQUENCE [LARGE SCALE GENOMIC DNA]</scope>
    <source>
        <strain evidence="2 3">MD1149</strain>
    </source>
</reference>
<feature type="compositionally biased region" description="Basic and acidic residues" evidence="1">
    <location>
        <begin position="649"/>
        <end position="658"/>
    </location>
</feature>
<accession>A0A2S5BD85</accession>
<feature type="region of interest" description="Disordered" evidence="1">
    <location>
        <begin position="255"/>
        <end position="429"/>
    </location>
</feature>
<feature type="compositionally biased region" description="Low complexity" evidence="1">
    <location>
        <begin position="633"/>
        <end position="645"/>
    </location>
</feature>
<feature type="compositionally biased region" description="Polar residues" evidence="1">
    <location>
        <begin position="1307"/>
        <end position="1317"/>
    </location>
</feature>
<feature type="region of interest" description="Disordered" evidence="1">
    <location>
        <begin position="826"/>
        <end position="863"/>
    </location>
</feature>
<gene>
    <name evidence="2" type="ORF">BMF94_2208</name>
</gene>
<evidence type="ECO:0000256" key="1">
    <source>
        <dbReference type="SAM" id="MobiDB-lite"/>
    </source>
</evidence>
<feature type="region of interest" description="Disordered" evidence="1">
    <location>
        <begin position="1384"/>
        <end position="1408"/>
    </location>
</feature>
<evidence type="ECO:0000313" key="2">
    <source>
        <dbReference type="EMBL" id="POY74732.1"/>
    </source>
</evidence>
<proteinExistence type="predicted"/>
<protein>
    <submittedName>
        <fullName evidence="2">Uncharacterized protein</fullName>
    </submittedName>
</protein>
<feature type="region of interest" description="Disordered" evidence="1">
    <location>
        <begin position="978"/>
        <end position="1000"/>
    </location>
</feature>
<feature type="region of interest" description="Disordered" evidence="1">
    <location>
        <begin position="1132"/>
        <end position="1206"/>
    </location>
</feature>
<sequence length="1408" mass="146155">MDLDRPPPSPASQAPTAWPTKNPMRARHRPENHPNNCKRRKFVRTPASCILPRRSATARVAPSPGLSRLASEAATPAVTLHARSGGATASVSTVATNVGTTGAGGRFNVLVANASRGQLLALGLVVALVSSGIFVACLRRTAPKVTGSRADRKRKDNALRKIVQAQEAASKNEVPARGNAPPGPSRKTSHAGVPGQAGSTSTSEPAIRPTLSRINTAVGDSLAAAAELLPSPACVTSSSTVLWSGLERIGTAFGVNSAGRNRSSPTSKGKERASEQPDERVAELDSQRIRRRESTKGSTATPPAGEAASSRKGKSKKGKGGGGGPASASMSPAPSSQGFASALATPAISRRGSARFEPSTSSAARLQNSLGLPGDFPNSRPASLVAEDASSIPASESLARPVQPPPPSTRMTEAAVQTSPRLLPLPDSPMLAPIAVEQTGRRMPRPLAPFDLHAAFQAPTNLSTSSPPLRSLDTYSMMSPIPSAYLPPVSPPMSPSLSQSPSAAASTSSGSPASRRESSPSLRPSPTARMRPLPAIPRRGSSTVSINGLLAVSTADDANLSNASSSGAPTSRSRKAARKARNNEAVHVSGVVGLPGAIAAPRRASEAEKLARGRSTDGKGTKTPNSEDPPIQRRASATSSATSARTGRKNLDSRRPSDDPQLAQVWPPPHDGFAYGHDIRGYRNGDEDGRSEAASDIEGRSSSAAGEGFGGRFGGHYMSPDTSPHPSQRSLSSSQYGFVSSRTPWSPHLAHQQPQSQQPPATMASPASTSASRPPSRGSSLSVPVALTPMAPVVSPQQQAYALAQAQLQTQSQLLQHYQQIATMQMQQRQSQSQQQVPPLRRRATSGGLSETSDGFLSPTATATPATPNGFSYPFGVHPSSSAIAAAQSQPGWSIAHPGPLTPQLMRHLSGPPSPYPALSHSASPTTMTFPTGPTGPQPPPHAFFSGQNGAYSPATTNVSGYLASPSFAHGSVQPSPTHAYFNAPPGVQQQQRIASVPYSSRPRLASSVSASATVGGGGKNALPLSASVSSVHSNGTSSKSKSQGERSQSIPSAPLSGGVPLGDPPPSGWKGKLKQAELDADRMGKELEIARWRLAVVEEEQRTAERESQEALKVLAARAMRAEARIKLIEATANRNEASEKPEHSTAAPRQNGLSGSPESSPPPQPHTNAAAQSEAPNAAVLDEGIPQLQLNGSSDGNSSDTKQAVENLHPLAWLDLDAVSFGSSRPLRQAGSEPLEPGAVGPRRRGGKNGIAAADFPRRRPGTGGRRKPGLLTQGPPAANLEDSDEEEVVIVLDAPLHRRAPPRVSTSRRPSYTAETGRDQDANSAIDEDEVSAIGLDDASDPLAGGLVISDEGSPQHPEYIGFLPSYLSLPRQVADIAGDDKNAGDLVDIPASGHISPVDSQSPS</sequence>
<feature type="compositionally biased region" description="Low complexity" evidence="1">
    <location>
        <begin position="11"/>
        <end position="20"/>
    </location>
</feature>
<feature type="region of interest" description="Disordered" evidence="1">
    <location>
        <begin position="165"/>
        <end position="208"/>
    </location>
</feature>
<feature type="compositionally biased region" description="Low complexity" evidence="1">
    <location>
        <begin position="826"/>
        <end position="836"/>
    </location>
</feature>
<feature type="compositionally biased region" description="Basic residues" evidence="1">
    <location>
        <begin position="24"/>
        <end position="38"/>
    </location>
</feature>
<feature type="region of interest" description="Disordered" evidence="1">
    <location>
        <begin position="485"/>
        <end position="783"/>
    </location>
</feature>
<dbReference type="OrthoDB" id="2529183at2759"/>
<comment type="caution">
    <text evidence="2">The sequence shown here is derived from an EMBL/GenBank/DDBJ whole genome shotgun (WGS) entry which is preliminary data.</text>
</comment>
<feature type="compositionally biased region" description="Low complexity" evidence="1">
    <location>
        <begin position="1026"/>
        <end position="1042"/>
    </location>
</feature>
<feature type="compositionally biased region" description="Polar residues" evidence="1">
    <location>
        <begin position="409"/>
        <end position="420"/>
    </location>
</feature>
<feature type="compositionally biased region" description="Basic and acidic residues" evidence="1">
    <location>
        <begin position="603"/>
        <end position="620"/>
    </location>
</feature>
<feature type="region of interest" description="Disordered" evidence="1">
    <location>
        <begin position="1026"/>
        <end position="1077"/>
    </location>
</feature>
<feature type="region of interest" description="Disordered" evidence="1">
    <location>
        <begin position="1"/>
        <end position="38"/>
    </location>
</feature>
<feature type="compositionally biased region" description="Basic and acidic residues" evidence="1">
    <location>
        <begin position="268"/>
        <end position="295"/>
    </location>
</feature>
<organism evidence="2 3">
    <name type="scientific">Rhodotorula taiwanensis</name>
    <dbReference type="NCBI Taxonomy" id="741276"/>
    <lineage>
        <taxon>Eukaryota</taxon>
        <taxon>Fungi</taxon>
        <taxon>Dikarya</taxon>
        <taxon>Basidiomycota</taxon>
        <taxon>Pucciniomycotina</taxon>
        <taxon>Microbotryomycetes</taxon>
        <taxon>Sporidiobolales</taxon>
        <taxon>Sporidiobolaceae</taxon>
        <taxon>Rhodotorula</taxon>
    </lineage>
</organism>
<feature type="region of interest" description="Disordered" evidence="1">
    <location>
        <begin position="1226"/>
        <end position="1364"/>
    </location>
</feature>
<keyword evidence="3" id="KW-1185">Reference proteome</keyword>
<dbReference type="STRING" id="741276.A0A2S5BD85"/>
<dbReference type="EMBL" id="PJQD01000022">
    <property type="protein sequence ID" value="POY74732.1"/>
    <property type="molecule type" value="Genomic_DNA"/>
</dbReference>